<dbReference type="EMBL" id="ML208700">
    <property type="protein sequence ID" value="TFK61054.1"/>
    <property type="molecule type" value="Genomic_DNA"/>
</dbReference>
<accession>A0ACD3A6X5</accession>
<sequence>MQPEIPIHQRHHRFFFPEEFITLEIDTVYFNLPTFIFKKHSRKLQKLIDQSNGALSDADLASLVPIEFSVVDLERFLGVIFPTQYGHYDANSFDEWASILKVATQWEFESIVKLALERIEPLSSAVDKVVLGKDYNMPEWAIEGRVQLCRREEPITMEEAIRMGMEEVVNISTTRHHIRPSELSPELQDSTIRSILSGEEQEREAAHNIGIQPQALQKSKSRDLFSEHYEKTISLALEFRKQRNTLQSRLAVLTVQKEGCPDGAGEVLIDEIEELELQIDALEERYVNLYSGSGEYSNSSNALSVGQFDNVGRCVRARLKTCLHPDSPIPHSFEIRFSSRCKKGKRDSKSQAMEQEALDVLKSHGLEYQIDEARIIVQLP</sequence>
<dbReference type="Proteomes" id="UP000308600">
    <property type="component" value="Unassembled WGS sequence"/>
</dbReference>
<evidence type="ECO:0000313" key="1">
    <source>
        <dbReference type="EMBL" id="TFK61054.1"/>
    </source>
</evidence>
<keyword evidence="2" id="KW-1185">Reference proteome</keyword>
<reference evidence="1 2" key="1">
    <citation type="journal article" date="2019" name="Nat. Ecol. Evol.">
        <title>Megaphylogeny resolves global patterns of mushroom evolution.</title>
        <authorList>
            <person name="Varga T."/>
            <person name="Krizsan K."/>
            <person name="Foldi C."/>
            <person name="Dima B."/>
            <person name="Sanchez-Garcia M."/>
            <person name="Sanchez-Ramirez S."/>
            <person name="Szollosi G.J."/>
            <person name="Szarkandi J.G."/>
            <person name="Papp V."/>
            <person name="Albert L."/>
            <person name="Andreopoulos W."/>
            <person name="Angelini C."/>
            <person name="Antonin V."/>
            <person name="Barry K.W."/>
            <person name="Bougher N.L."/>
            <person name="Buchanan P."/>
            <person name="Buyck B."/>
            <person name="Bense V."/>
            <person name="Catcheside P."/>
            <person name="Chovatia M."/>
            <person name="Cooper J."/>
            <person name="Damon W."/>
            <person name="Desjardin D."/>
            <person name="Finy P."/>
            <person name="Geml J."/>
            <person name="Haridas S."/>
            <person name="Hughes K."/>
            <person name="Justo A."/>
            <person name="Karasinski D."/>
            <person name="Kautmanova I."/>
            <person name="Kiss B."/>
            <person name="Kocsube S."/>
            <person name="Kotiranta H."/>
            <person name="LaButti K.M."/>
            <person name="Lechner B.E."/>
            <person name="Liimatainen K."/>
            <person name="Lipzen A."/>
            <person name="Lukacs Z."/>
            <person name="Mihaltcheva S."/>
            <person name="Morgado L.N."/>
            <person name="Niskanen T."/>
            <person name="Noordeloos M.E."/>
            <person name="Ohm R.A."/>
            <person name="Ortiz-Santana B."/>
            <person name="Ovrebo C."/>
            <person name="Racz N."/>
            <person name="Riley R."/>
            <person name="Savchenko A."/>
            <person name="Shiryaev A."/>
            <person name="Soop K."/>
            <person name="Spirin V."/>
            <person name="Szebenyi C."/>
            <person name="Tomsovsky M."/>
            <person name="Tulloss R.E."/>
            <person name="Uehling J."/>
            <person name="Grigoriev I.V."/>
            <person name="Vagvolgyi C."/>
            <person name="Papp T."/>
            <person name="Martin F.M."/>
            <person name="Miettinen O."/>
            <person name="Hibbett D.S."/>
            <person name="Nagy L.G."/>
        </authorList>
    </citation>
    <scope>NUCLEOTIDE SEQUENCE [LARGE SCALE GENOMIC DNA]</scope>
    <source>
        <strain evidence="1 2">NL-1719</strain>
    </source>
</reference>
<name>A0ACD3A6X5_9AGAR</name>
<protein>
    <submittedName>
        <fullName evidence="1">Uncharacterized protein</fullName>
    </submittedName>
</protein>
<evidence type="ECO:0000313" key="2">
    <source>
        <dbReference type="Proteomes" id="UP000308600"/>
    </source>
</evidence>
<organism evidence="1 2">
    <name type="scientific">Pluteus cervinus</name>
    <dbReference type="NCBI Taxonomy" id="181527"/>
    <lineage>
        <taxon>Eukaryota</taxon>
        <taxon>Fungi</taxon>
        <taxon>Dikarya</taxon>
        <taxon>Basidiomycota</taxon>
        <taxon>Agaricomycotina</taxon>
        <taxon>Agaricomycetes</taxon>
        <taxon>Agaricomycetidae</taxon>
        <taxon>Agaricales</taxon>
        <taxon>Pluteineae</taxon>
        <taxon>Pluteaceae</taxon>
        <taxon>Pluteus</taxon>
    </lineage>
</organism>
<gene>
    <name evidence="1" type="ORF">BDN72DRAFT_849993</name>
</gene>
<proteinExistence type="predicted"/>